<proteinExistence type="inferred from homology"/>
<dbReference type="PATRIC" id="fig|1461581.3.peg.1544"/>
<dbReference type="PANTHER" id="PTHR32089:SF119">
    <property type="entry name" value="METHYL-ACCEPTING CHEMOTAXIS PROTEIN CTPL"/>
    <property type="match status" value="1"/>
</dbReference>
<gene>
    <name evidence="14" type="ORF">BN1049_01566</name>
</gene>
<feature type="coiled-coil region" evidence="10">
    <location>
        <begin position="80"/>
        <end position="107"/>
    </location>
</feature>
<feature type="transmembrane region" description="Helical" evidence="11">
    <location>
        <begin position="188"/>
        <end position="207"/>
    </location>
</feature>
<evidence type="ECO:0000256" key="10">
    <source>
        <dbReference type="SAM" id="Coils"/>
    </source>
</evidence>
<dbReference type="InterPro" id="IPR003660">
    <property type="entry name" value="HAMP_dom"/>
</dbReference>
<sequence length="540" mass="58158">MLKNFSLGYKLALAPALALLGLVLYVSYTSLQLAATDARLLALEDQHYPTLEKADAAIFQFSRLPGLLNNAVTAGEADMLDEASEVLAGVEADLQSAEQLLSEEAQRLQELRAWRGAISRYGVNALSASRSMITGEVSFDELRPSLERMAADLAQAQQLASQFRQNAYGDFKQTLVTARETNADTTRLGILLCVILLLVTGTGALVVTRSIMQNVRGVIRSLESIASGDGDLTKRVTGESSDEIGTMIKLFNAFLGKLQGTIGQTVHAASPLGEVSKELYRVTQSAEENARSQQRHTDSISRDILTMTDRIQDVAQRSRQASDEAQAATQQASTARVHIDSLSDSIADLGSSVMDAVRSMAQLEEETQEVGSVLTVIRSIADQTNLLALNAAIEAARAGEQGRGFAVVADEVRNLAQKTASSTAEIQHIIQRLQNSANAVLSIMTANGEKSRQSIDRSIEATQLLEAITSAVNRINEFNAGIARHTQEQIGLSNSIQQETQVLQQDAQATANGAEATARLGEQLVSTHDHLRAATAQFRI</sequence>
<dbReference type="CDD" id="cd06225">
    <property type="entry name" value="HAMP"/>
    <property type="match status" value="1"/>
</dbReference>
<dbReference type="SMART" id="SM00304">
    <property type="entry name" value="HAMP"/>
    <property type="match status" value="2"/>
</dbReference>
<comment type="similarity">
    <text evidence="8">Belongs to the methyl-accepting chemotaxis (MCP) protein family.</text>
</comment>
<keyword evidence="4 11" id="KW-0812">Transmembrane</keyword>
<evidence type="ECO:0000256" key="4">
    <source>
        <dbReference type="ARBA" id="ARBA00022692"/>
    </source>
</evidence>
<evidence type="ECO:0000256" key="6">
    <source>
        <dbReference type="ARBA" id="ARBA00023136"/>
    </source>
</evidence>
<evidence type="ECO:0000256" key="7">
    <source>
        <dbReference type="ARBA" id="ARBA00023224"/>
    </source>
</evidence>
<dbReference type="EMBL" id="LM997413">
    <property type="protein sequence ID" value="CEA04458.1"/>
    <property type="molecule type" value="Genomic_DNA"/>
</dbReference>
<evidence type="ECO:0000313" key="14">
    <source>
        <dbReference type="EMBL" id="CEA04458.1"/>
    </source>
</evidence>
<dbReference type="PROSITE" id="PS50111">
    <property type="entry name" value="CHEMOTAXIS_TRANSDUC_2"/>
    <property type="match status" value="1"/>
</dbReference>
<dbReference type="GO" id="GO:0007165">
    <property type="term" value="P:signal transduction"/>
    <property type="evidence" value="ECO:0007669"/>
    <property type="project" value="UniProtKB-KW"/>
</dbReference>
<reference evidence="14" key="1">
    <citation type="submission" date="2014-07" db="EMBL/GenBank/DDBJ databases">
        <authorList>
            <person name="Urmite Genomes Urmite Genomes"/>
        </authorList>
    </citation>
    <scope>NUCLEOTIDE SEQUENCE</scope>
    <source>
        <strain evidence="14">12M76_air</strain>
    </source>
</reference>
<dbReference type="PANTHER" id="PTHR32089">
    <property type="entry name" value="METHYL-ACCEPTING CHEMOTAXIS PROTEIN MCPB"/>
    <property type="match status" value="1"/>
</dbReference>
<accession>A0A078MAK6</accession>
<dbReference type="SMART" id="SM00283">
    <property type="entry name" value="MA"/>
    <property type="match status" value="1"/>
</dbReference>
<evidence type="ECO:0000256" key="3">
    <source>
        <dbReference type="ARBA" id="ARBA00022481"/>
    </source>
</evidence>
<feature type="domain" description="HAMP" evidence="13">
    <location>
        <begin position="209"/>
        <end position="263"/>
    </location>
</feature>
<evidence type="ECO:0000256" key="2">
    <source>
        <dbReference type="ARBA" id="ARBA00022475"/>
    </source>
</evidence>
<evidence type="ECO:0000256" key="9">
    <source>
        <dbReference type="PROSITE-ProRule" id="PRU00284"/>
    </source>
</evidence>
<evidence type="ECO:0000256" key="8">
    <source>
        <dbReference type="ARBA" id="ARBA00029447"/>
    </source>
</evidence>
<evidence type="ECO:0000259" key="12">
    <source>
        <dbReference type="PROSITE" id="PS50111"/>
    </source>
</evidence>
<evidence type="ECO:0000256" key="1">
    <source>
        <dbReference type="ARBA" id="ARBA00004651"/>
    </source>
</evidence>
<dbReference type="Pfam" id="PF00015">
    <property type="entry name" value="MCPsignal"/>
    <property type="match status" value="1"/>
</dbReference>
<dbReference type="InterPro" id="IPR004089">
    <property type="entry name" value="MCPsignal_dom"/>
</dbReference>
<keyword evidence="5 11" id="KW-1133">Transmembrane helix</keyword>
<dbReference type="Pfam" id="PF00672">
    <property type="entry name" value="HAMP"/>
    <property type="match status" value="1"/>
</dbReference>
<feature type="domain" description="Methyl-accepting transducer" evidence="12">
    <location>
        <begin position="268"/>
        <end position="504"/>
    </location>
</feature>
<keyword evidence="3" id="KW-0488">Methylation</keyword>
<keyword evidence="6 11" id="KW-0472">Membrane</keyword>
<keyword evidence="7 9" id="KW-0807">Transducer</keyword>
<keyword evidence="10" id="KW-0175">Coiled coil</keyword>
<protein>
    <submittedName>
        <fullName evidence="14">Methyl-accepting chemotaxis transducer</fullName>
    </submittedName>
</protein>
<dbReference type="EMBL" id="LK391969">
    <property type="protein sequence ID" value="CEF26633.1"/>
    <property type="molecule type" value="Genomic_DNA"/>
</dbReference>
<keyword evidence="2" id="KW-1003">Cell membrane</keyword>
<evidence type="ECO:0000259" key="13">
    <source>
        <dbReference type="PROSITE" id="PS50885"/>
    </source>
</evidence>
<name>A0A078MAK6_9PSED</name>
<dbReference type="FunFam" id="1.10.287.950:FF:000001">
    <property type="entry name" value="Methyl-accepting chemotaxis sensory transducer"/>
    <property type="match status" value="1"/>
</dbReference>
<dbReference type="RefSeq" id="WP_044499214.1">
    <property type="nucleotide sequence ID" value="NZ_LK391969.1"/>
</dbReference>
<dbReference type="SUPFAM" id="SSF58104">
    <property type="entry name" value="Methyl-accepting chemotaxis protein (MCP) signaling domain"/>
    <property type="match status" value="1"/>
</dbReference>
<dbReference type="GO" id="GO:0005886">
    <property type="term" value="C:plasma membrane"/>
    <property type="evidence" value="ECO:0007669"/>
    <property type="project" value="UniProtKB-SubCell"/>
</dbReference>
<dbReference type="PROSITE" id="PS50885">
    <property type="entry name" value="HAMP"/>
    <property type="match status" value="1"/>
</dbReference>
<evidence type="ECO:0000256" key="5">
    <source>
        <dbReference type="ARBA" id="ARBA00022989"/>
    </source>
</evidence>
<dbReference type="AlphaFoldDB" id="A0A078MAK6"/>
<organism evidence="14">
    <name type="scientific">Pseudomonas saudimassiliensis</name>
    <dbReference type="NCBI Taxonomy" id="1461581"/>
    <lineage>
        <taxon>Bacteria</taxon>
        <taxon>Pseudomonadati</taxon>
        <taxon>Pseudomonadota</taxon>
        <taxon>Gammaproteobacteria</taxon>
        <taxon>Pseudomonadales</taxon>
        <taxon>Pseudomonadaceae</taxon>
        <taxon>Pseudomonas</taxon>
    </lineage>
</organism>
<dbReference type="OrthoDB" id="49457at2"/>
<evidence type="ECO:0000256" key="11">
    <source>
        <dbReference type="SAM" id="Phobius"/>
    </source>
</evidence>
<comment type="subcellular location">
    <subcellularLocation>
        <location evidence="1">Cell membrane</location>
        <topology evidence="1">Multi-pass membrane protein</topology>
    </subcellularLocation>
</comment>
<dbReference type="GO" id="GO:0006935">
    <property type="term" value="P:chemotaxis"/>
    <property type="evidence" value="ECO:0007669"/>
    <property type="project" value="UniProtKB-ARBA"/>
</dbReference>
<dbReference type="Gene3D" id="1.10.287.950">
    <property type="entry name" value="Methyl-accepting chemotaxis protein"/>
    <property type="match status" value="1"/>
</dbReference>